<dbReference type="OrthoDB" id="497541at2759"/>
<proteinExistence type="predicted"/>
<sequence>MGIKPMPWDRWYELDDRYIEYQTIRKRRLKERGSDVVCVLDDSNPLLPYGRCKQAAVEVLLDTANYLVQRYPSTFKLAFVGSIHRVEVLPTQEHYTLPSSLWVDNGDGLSMRSVSKEEAEQALVTLGALVQDDIAIMEEGMDGKYYFQAGLICVPGFWRMKDKIGLKLEDIHIAGNVPQYKEKLLLSLDRYFRRMRVDRPIIRHNYGGQVVNVQDPDVDDPEELAWSVTTNGMEDTYRPGHAHQPPEGLPLDVRPQALRIRSERQTLRRLPGSGCIVFGIRTYLYQVPTLCTEREGEIPESREWEGPEGKHVKDRLVSAVKSWPEEVRHYKGAKLYEDTIYNL</sequence>
<reference evidence="1 2" key="1">
    <citation type="journal article" date="2015" name="Fungal Genet. Biol.">
        <title>Evolution of novel wood decay mechanisms in Agaricales revealed by the genome sequences of Fistulina hepatica and Cylindrobasidium torrendii.</title>
        <authorList>
            <person name="Floudas D."/>
            <person name="Held B.W."/>
            <person name="Riley R."/>
            <person name="Nagy L.G."/>
            <person name="Koehler G."/>
            <person name="Ransdell A.S."/>
            <person name="Younus H."/>
            <person name="Chow J."/>
            <person name="Chiniquy J."/>
            <person name="Lipzen A."/>
            <person name="Tritt A."/>
            <person name="Sun H."/>
            <person name="Haridas S."/>
            <person name="LaButti K."/>
            <person name="Ohm R.A."/>
            <person name="Kues U."/>
            <person name="Blanchette R.A."/>
            <person name="Grigoriev I.V."/>
            <person name="Minto R.E."/>
            <person name="Hibbett D.S."/>
        </authorList>
    </citation>
    <scope>NUCLEOTIDE SEQUENCE [LARGE SCALE GENOMIC DNA]</scope>
    <source>
        <strain evidence="1 2">ATCC 64428</strain>
    </source>
</reference>
<keyword evidence="2" id="KW-1185">Reference proteome</keyword>
<protein>
    <submittedName>
        <fullName evidence="1">Uncharacterized protein</fullName>
    </submittedName>
</protein>
<dbReference type="AlphaFoldDB" id="A0A0D7A6F9"/>
<gene>
    <name evidence="1" type="ORF">FISHEDRAFT_48487</name>
</gene>
<evidence type="ECO:0000313" key="2">
    <source>
        <dbReference type="Proteomes" id="UP000054144"/>
    </source>
</evidence>
<dbReference type="EMBL" id="KN882045">
    <property type="protein sequence ID" value="KIY45964.1"/>
    <property type="molecule type" value="Genomic_DNA"/>
</dbReference>
<organism evidence="1 2">
    <name type="scientific">Fistulina hepatica ATCC 64428</name>
    <dbReference type="NCBI Taxonomy" id="1128425"/>
    <lineage>
        <taxon>Eukaryota</taxon>
        <taxon>Fungi</taxon>
        <taxon>Dikarya</taxon>
        <taxon>Basidiomycota</taxon>
        <taxon>Agaricomycotina</taxon>
        <taxon>Agaricomycetes</taxon>
        <taxon>Agaricomycetidae</taxon>
        <taxon>Agaricales</taxon>
        <taxon>Fistulinaceae</taxon>
        <taxon>Fistulina</taxon>
    </lineage>
</organism>
<dbReference type="Proteomes" id="UP000054144">
    <property type="component" value="Unassembled WGS sequence"/>
</dbReference>
<accession>A0A0D7A6F9</accession>
<name>A0A0D7A6F9_9AGAR</name>
<evidence type="ECO:0000313" key="1">
    <source>
        <dbReference type="EMBL" id="KIY45964.1"/>
    </source>
</evidence>
<dbReference type="InterPro" id="IPR021848">
    <property type="entry name" value="HODM_asu-like"/>
</dbReference>
<dbReference type="Pfam" id="PF11927">
    <property type="entry name" value="HODM_asu-like"/>
    <property type="match status" value="1"/>
</dbReference>